<protein>
    <submittedName>
        <fullName evidence="1">Uncharacterized protein</fullName>
    </submittedName>
</protein>
<dbReference type="Proteomes" id="UP001629230">
    <property type="component" value="Unassembled WGS sequence"/>
</dbReference>
<gene>
    <name evidence="1" type="ORF">PQR57_46055</name>
</gene>
<dbReference type="RefSeq" id="WP_408183225.1">
    <property type="nucleotide sequence ID" value="NZ_JAQQEZ010000090.1"/>
</dbReference>
<keyword evidence="2" id="KW-1185">Reference proteome</keyword>
<comment type="caution">
    <text evidence="1">The sequence shown here is derived from an EMBL/GenBank/DDBJ whole genome shotgun (WGS) entry which is preliminary data.</text>
</comment>
<proteinExistence type="predicted"/>
<reference evidence="1 2" key="1">
    <citation type="journal article" date="2024" name="Chem. Sci.">
        <title>Discovery of megapolipeptins by genome mining of a Burkholderiales bacteria collection.</title>
        <authorList>
            <person name="Paulo B.S."/>
            <person name="Recchia M.J.J."/>
            <person name="Lee S."/>
            <person name="Fergusson C.H."/>
            <person name="Romanowski S.B."/>
            <person name="Hernandez A."/>
            <person name="Krull N."/>
            <person name="Liu D.Y."/>
            <person name="Cavanagh H."/>
            <person name="Bos A."/>
            <person name="Gray C.A."/>
            <person name="Murphy B.T."/>
            <person name="Linington R.G."/>
            <person name="Eustaquio A.S."/>
        </authorList>
    </citation>
    <scope>NUCLEOTIDE SEQUENCE [LARGE SCALE GENOMIC DNA]</scope>
    <source>
        <strain evidence="1 2">RL17-350-BIC-A</strain>
    </source>
</reference>
<organism evidence="1 2">
    <name type="scientific">Paraburkholderia dipogonis</name>
    <dbReference type="NCBI Taxonomy" id="1211383"/>
    <lineage>
        <taxon>Bacteria</taxon>
        <taxon>Pseudomonadati</taxon>
        <taxon>Pseudomonadota</taxon>
        <taxon>Betaproteobacteria</taxon>
        <taxon>Burkholderiales</taxon>
        <taxon>Burkholderiaceae</taxon>
        <taxon>Paraburkholderia</taxon>
    </lineage>
</organism>
<dbReference type="EMBL" id="JAQQEZ010000090">
    <property type="protein sequence ID" value="MFM0008255.1"/>
    <property type="molecule type" value="Genomic_DNA"/>
</dbReference>
<sequence>MVKVDLATVQKVVAAIKDEHDPQAQRDALMMRDRWLAEVDAGVLEMSAEAREALEDA</sequence>
<name>A0ABW9B7J7_9BURK</name>
<evidence type="ECO:0000313" key="1">
    <source>
        <dbReference type="EMBL" id="MFM0008255.1"/>
    </source>
</evidence>
<accession>A0ABW9B7J7</accession>
<evidence type="ECO:0000313" key="2">
    <source>
        <dbReference type="Proteomes" id="UP001629230"/>
    </source>
</evidence>